<comment type="caution">
    <text evidence="1">The sequence shown here is derived from an EMBL/GenBank/DDBJ whole genome shotgun (WGS) entry which is preliminary data.</text>
</comment>
<reference evidence="1" key="1">
    <citation type="submission" date="2021-06" db="EMBL/GenBank/DDBJ databases">
        <authorList>
            <person name="Kallberg Y."/>
            <person name="Tangrot J."/>
            <person name="Rosling A."/>
        </authorList>
    </citation>
    <scope>NUCLEOTIDE SEQUENCE</scope>
    <source>
        <strain evidence="1">MA461A</strain>
    </source>
</reference>
<proteinExistence type="predicted"/>
<keyword evidence="2" id="KW-1185">Reference proteome</keyword>
<evidence type="ECO:0000313" key="2">
    <source>
        <dbReference type="Proteomes" id="UP000789920"/>
    </source>
</evidence>
<name>A0ACA9NG64_9GLOM</name>
<organism evidence="1 2">
    <name type="scientific">Racocetra persica</name>
    <dbReference type="NCBI Taxonomy" id="160502"/>
    <lineage>
        <taxon>Eukaryota</taxon>
        <taxon>Fungi</taxon>
        <taxon>Fungi incertae sedis</taxon>
        <taxon>Mucoromycota</taxon>
        <taxon>Glomeromycotina</taxon>
        <taxon>Glomeromycetes</taxon>
        <taxon>Diversisporales</taxon>
        <taxon>Gigasporaceae</taxon>
        <taxon>Racocetra</taxon>
    </lineage>
</organism>
<dbReference type="EMBL" id="CAJVQC010013571">
    <property type="protein sequence ID" value="CAG8649392.1"/>
    <property type="molecule type" value="Genomic_DNA"/>
</dbReference>
<accession>A0ACA9NG64</accession>
<evidence type="ECO:0000313" key="1">
    <source>
        <dbReference type="EMBL" id="CAG8649392.1"/>
    </source>
</evidence>
<gene>
    <name evidence="1" type="ORF">RPERSI_LOCUS7810</name>
</gene>
<dbReference type="Proteomes" id="UP000789920">
    <property type="component" value="Unassembled WGS sequence"/>
</dbReference>
<feature type="non-terminal residue" evidence="1">
    <location>
        <position position="1"/>
    </location>
</feature>
<protein>
    <submittedName>
        <fullName evidence="1">8151_t:CDS:1</fullName>
    </submittedName>
</protein>
<feature type="non-terminal residue" evidence="1">
    <location>
        <position position="130"/>
    </location>
</feature>
<sequence>MVNILEKVNIGDTSGQKASKEKILAWKTSLALLEAKTKLWKPFAIAVIEMIFDLTITTTSRTGDDIDTYMQARTIKIIQINNENKPFDQQLEDCSNINSDSNTFFDFDNNYFCSLSPSTSSEYSVVLVSS</sequence>